<proteinExistence type="predicted"/>
<organism evidence="1">
    <name type="scientific">marine sediment metagenome</name>
    <dbReference type="NCBI Taxonomy" id="412755"/>
    <lineage>
        <taxon>unclassified sequences</taxon>
        <taxon>metagenomes</taxon>
        <taxon>ecological metagenomes</taxon>
    </lineage>
</organism>
<dbReference type="AlphaFoldDB" id="A0A0F9K2C3"/>
<protein>
    <submittedName>
        <fullName evidence="1">Uncharacterized protein</fullName>
    </submittedName>
</protein>
<comment type="caution">
    <text evidence="1">The sequence shown here is derived from an EMBL/GenBank/DDBJ whole genome shotgun (WGS) entry which is preliminary data.</text>
</comment>
<dbReference type="EMBL" id="LAZR01008857">
    <property type="protein sequence ID" value="KKM76153.1"/>
    <property type="molecule type" value="Genomic_DNA"/>
</dbReference>
<name>A0A0F9K2C3_9ZZZZ</name>
<gene>
    <name evidence="1" type="ORF">LCGC14_1383020</name>
</gene>
<evidence type="ECO:0000313" key="1">
    <source>
        <dbReference type="EMBL" id="KKM76153.1"/>
    </source>
</evidence>
<accession>A0A0F9K2C3</accession>
<sequence>MELKTLKDLETDWLMSTKEKGKGWKFVNTTRLQQEVIKWVKDMRRSDTKHRNKITSETWAMHFFNITEEDLK</sequence>
<reference evidence="1" key="1">
    <citation type="journal article" date="2015" name="Nature">
        <title>Complex archaea that bridge the gap between prokaryotes and eukaryotes.</title>
        <authorList>
            <person name="Spang A."/>
            <person name="Saw J.H."/>
            <person name="Jorgensen S.L."/>
            <person name="Zaremba-Niedzwiedzka K."/>
            <person name="Martijn J."/>
            <person name="Lind A.E."/>
            <person name="van Eijk R."/>
            <person name="Schleper C."/>
            <person name="Guy L."/>
            <person name="Ettema T.J."/>
        </authorList>
    </citation>
    <scope>NUCLEOTIDE SEQUENCE</scope>
</reference>